<dbReference type="VEuPathDB" id="FungiDB:YALI0_D22286g"/>
<evidence type="ECO:0000256" key="1">
    <source>
        <dbReference type="ARBA" id="ARBA00022443"/>
    </source>
</evidence>
<feature type="compositionally biased region" description="Low complexity" evidence="6">
    <location>
        <begin position="294"/>
        <end position="311"/>
    </location>
</feature>
<dbReference type="PROSITE" id="PS50002">
    <property type="entry name" value="SH3"/>
    <property type="match status" value="1"/>
</dbReference>
<dbReference type="InterPro" id="IPR036964">
    <property type="entry name" value="RASGEF_cat_dom_sf"/>
</dbReference>
<dbReference type="InterPro" id="IPR001895">
    <property type="entry name" value="RASGEF_cat_dom"/>
</dbReference>
<dbReference type="Pfam" id="PF00617">
    <property type="entry name" value="RasGEF"/>
    <property type="match status" value="1"/>
</dbReference>
<keyword evidence="2" id="KW-0132">Cell division</keyword>
<dbReference type="AlphaFoldDB" id="A0A371C758"/>
<keyword evidence="2" id="KW-0131">Cell cycle</keyword>
<evidence type="ECO:0000313" key="10">
    <source>
        <dbReference type="EMBL" id="RDW26147.1"/>
    </source>
</evidence>
<feature type="domain" description="Ras-GEF" evidence="8">
    <location>
        <begin position="1009"/>
        <end position="1247"/>
    </location>
</feature>
<dbReference type="CDD" id="cd00155">
    <property type="entry name" value="RasGEF"/>
    <property type="match status" value="1"/>
</dbReference>
<dbReference type="PANTHER" id="PTHR23113:SF368">
    <property type="entry name" value="CELL DIVISION CONTROL PROTEIN 25"/>
    <property type="match status" value="1"/>
</dbReference>
<dbReference type="Proteomes" id="UP000256601">
    <property type="component" value="Unassembled WGS sequence"/>
</dbReference>
<evidence type="ECO:0000259" key="7">
    <source>
        <dbReference type="PROSITE" id="PS50002"/>
    </source>
</evidence>
<dbReference type="Pfam" id="PF00618">
    <property type="entry name" value="RasGEF_N"/>
    <property type="match status" value="1"/>
</dbReference>
<dbReference type="InterPro" id="IPR036028">
    <property type="entry name" value="SH3-like_dom_sf"/>
</dbReference>
<dbReference type="VEuPathDB" id="FungiDB:YALI1_D28150g"/>
<evidence type="ECO:0000256" key="3">
    <source>
        <dbReference type="ARBA" id="ARBA00022658"/>
    </source>
</evidence>
<keyword evidence="3 4" id="KW-0344">Guanine-nucleotide releasing factor</keyword>
<dbReference type="GO" id="GO:0007265">
    <property type="term" value="P:Ras protein signal transduction"/>
    <property type="evidence" value="ECO:0007669"/>
    <property type="project" value="TreeGrafter"/>
</dbReference>
<dbReference type="PROSITE" id="PS50212">
    <property type="entry name" value="RASGEF_NTER"/>
    <property type="match status" value="1"/>
</dbReference>
<feature type="compositionally biased region" description="Polar residues" evidence="6">
    <location>
        <begin position="254"/>
        <end position="269"/>
    </location>
</feature>
<feature type="compositionally biased region" description="Polar residues" evidence="6">
    <location>
        <begin position="345"/>
        <end position="372"/>
    </location>
</feature>
<dbReference type="CDD" id="cd11883">
    <property type="entry name" value="SH3_Sdc25"/>
    <property type="match status" value="1"/>
</dbReference>
<evidence type="ECO:0000259" key="8">
    <source>
        <dbReference type="PROSITE" id="PS50009"/>
    </source>
</evidence>
<name>A0A371C758_YARLL</name>
<dbReference type="InterPro" id="IPR019804">
    <property type="entry name" value="Ras_G-nucl-exch_fac_CS"/>
</dbReference>
<protein>
    <submittedName>
        <fullName evidence="10">Ras guanine nucleotide exchange factor domain-containing protein</fullName>
    </submittedName>
</protein>
<dbReference type="EMBL" id="KZ858985">
    <property type="protein sequence ID" value="RDW26147.1"/>
    <property type="molecule type" value="Genomic_DNA"/>
</dbReference>
<reference evidence="10 11" key="1">
    <citation type="submission" date="2018-07" db="EMBL/GenBank/DDBJ databases">
        <title>Draft Genome Assemblies for Five Robust Yarrowia lipolytica Strains Exhibiting High Lipid Production and Pentose Sugar Utilization and Sugar Alcohol Secretion from Undetoxified Lignocellulosic Biomass Hydrolysates.</title>
        <authorList>
            <consortium name="DOE Joint Genome Institute"/>
            <person name="Walker C."/>
            <person name="Ryu S."/>
            <person name="Na H."/>
            <person name="Zane M."/>
            <person name="LaButti K."/>
            <person name="Lipzen A."/>
            <person name="Haridas S."/>
            <person name="Barry K."/>
            <person name="Grigoriev I.V."/>
            <person name="Quarterman J."/>
            <person name="Slininger P."/>
            <person name="Dien B."/>
            <person name="Trinh C.T."/>
        </authorList>
    </citation>
    <scope>NUCLEOTIDE SEQUENCE [LARGE SCALE GENOMIC DNA]</scope>
    <source>
        <strain evidence="10 11">YB392</strain>
    </source>
</reference>
<evidence type="ECO:0000313" key="11">
    <source>
        <dbReference type="Proteomes" id="UP000256601"/>
    </source>
</evidence>
<dbReference type="PROSITE" id="PS00720">
    <property type="entry name" value="RASGEF"/>
    <property type="match status" value="1"/>
</dbReference>
<feature type="domain" description="SH3" evidence="7">
    <location>
        <begin position="201"/>
        <end position="262"/>
    </location>
</feature>
<dbReference type="InterPro" id="IPR023578">
    <property type="entry name" value="Ras_GEF_dom_sf"/>
</dbReference>
<feature type="region of interest" description="Disordered" evidence="6">
    <location>
        <begin position="250"/>
        <end position="375"/>
    </location>
</feature>
<dbReference type="SMART" id="SM00147">
    <property type="entry name" value="RasGEF"/>
    <property type="match status" value="1"/>
</dbReference>
<dbReference type="Pfam" id="PF00018">
    <property type="entry name" value="SH3_1"/>
    <property type="match status" value="1"/>
</dbReference>
<dbReference type="SMART" id="SM00229">
    <property type="entry name" value="RasGEFN"/>
    <property type="match status" value="1"/>
</dbReference>
<keyword evidence="1 5" id="KW-0728">SH3 domain</keyword>
<feature type="domain" description="N-terminal Ras-GEF" evidence="9">
    <location>
        <begin position="843"/>
        <end position="976"/>
    </location>
</feature>
<dbReference type="SMART" id="SM00326">
    <property type="entry name" value="SH3"/>
    <property type="match status" value="1"/>
</dbReference>
<dbReference type="GO" id="GO:0005085">
    <property type="term" value="F:guanyl-nucleotide exchange factor activity"/>
    <property type="evidence" value="ECO:0007669"/>
    <property type="project" value="UniProtKB-KW"/>
</dbReference>
<dbReference type="PANTHER" id="PTHR23113">
    <property type="entry name" value="GUANINE NUCLEOTIDE EXCHANGE FACTOR"/>
    <property type="match status" value="1"/>
</dbReference>
<evidence type="ECO:0000256" key="5">
    <source>
        <dbReference type="PROSITE-ProRule" id="PRU00192"/>
    </source>
</evidence>
<organism evidence="10 11">
    <name type="scientific">Yarrowia lipolytica</name>
    <name type="common">Candida lipolytica</name>
    <dbReference type="NCBI Taxonomy" id="4952"/>
    <lineage>
        <taxon>Eukaryota</taxon>
        <taxon>Fungi</taxon>
        <taxon>Dikarya</taxon>
        <taxon>Ascomycota</taxon>
        <taxon>Saccharomycotina</taxon>
        <taxon>Dipodascomycetes</taxon>
        <taxon>Dipodascales</taxon>
        <taxon>Dipodascales incertae sedis</taxon>
        <taxon>Yarrowia</taxon>
    </lineage>
</organism>
<feature type="compositionally biased region" description="Polar residues" evidence="6">
    <location>
        <begin position="66"/>
        <end position="77"/>
    </location>
</feature>
<proteinExistence type="predicted"/>
<dbReference type="Gene3D" id="1.10.840.10">
    <property type="entry name" value="Ras guanine-nucleotide exchange factors catalytic domain"/>
    <property type="match status" value="1"/>
</dbReference>
<feature type="compositionally biased region" description="Basic and acidic residues" evidence="6">
    <location>
        <begin position="326"/>
        <end position="343"/>
    </location>
</feature>
<gene>
    <name evidence="10" type="ORF">B0I71DRAFT_170583</name>
</gene>
<dbReference type="PROSITE" id="PS50009">
    <property type="entry name" value="RASGEF_CAT"/>
    <property type="match status" value="1"/>
</dbReference>
<dbReference type="InterPro" id="IPR001452">
    <property type="entry name" value="SH3_domain"/>
</dbReference>
<sequence length="1266" mass="140554">MLRPPAPQPCGRAYNTTPAAAIRLLWFTLSNYKTEVLVQVQYTYLLVQGTLSLWAKKHSQGETEETSLSPHTHTDANMRNIDPFAPPKAKKKSPKKPAVPKLKPKPKPKPKPKDADALTVHSVDTVRSDHTVTPVVHRHDIEITIGTSTTWSGTTTPSSASVHSNMTTPTLSRLSTIDKKKDDPVHITMTSSPSHFAAQPQAIGTVVALYDFHSDRPHSLPFKKGDTIQVLLKLDSGWWDGVHTASGKRGWFPSNYTKTVEQSPSQPTTPKKEKKDKNDTTRDLRSSLSAFSMSQDRQSSASPRRPASSSAGNAIPDEQGAPPSRDTTRDPMLRDTTSRDPLSRDSLQALNYQNTLNNLSPAHTRSGTSTPASDYEVGLANSVTGQRKGSVVSYSSTSGRSLSPVIDSLDSAQSTGSVSINSLDPAQGVLVTELPEASPANPASYWIPQTSSCGQLYWTEPVSGMYMTSLPFQKVTDPSDPGPTELTVAVPRVMAPPRQVVESARALETVTDSVPVPAPRLDSTESAASASEANLVRLRAIEGYELVHPGTWESLEQLMDTFIEEQTFDALCSILALLHLCSDKALNMLFRQLQTSVGQRTIGMFAGDGEGPTEADAEEILRLQEQLSEFLTETRIIAGNKDLETFIKPFGASIETQPPAVQSQAAKDSQILGLLHQKRGMILSLLTQLSQQPHGEIDDSVVLLRAVKQALVNTTESVFAVLESIDLGPLSKTNNKHVLIDFLEFKQQLYENLSAGSYSKIPHTMDQAISATLALQEEREALHNFSSRMMTEPSSSTMVDGSPALGHVIPPPSTYSRQSSTRSASSLPWFIQAEYDSGLILDDKNNVRAGSIIALVERLTHHDSLDSNFNSTMLLTFRTFMTPHMLLELLIQRFTIQPPEGLTAEEFDLWESKKQRPIRIRVYNILKNWLEHNWLEPISPVTHDLLGQIETFVLQMVSQNFPGAKQLLTSIQVRQKGEELKKRMIQNPAPTPSPIISRNFKRQKLQDLDSVELCRQLTIRESRLFCAISPIECLNKEWNSKRGTSGGGEPSNIRKFIQNSNCLTNWVAACILAEKDTKKRASVIKYFVQVSEQCRQINNFSSMTAIISALYSSTIHRLKKSWELVSARTMASLENMNKLMNSTRNFNEYRDMLHLVNPPIIPFFGVYLTDLTFVADGNPDFIKGEPKLINFSKRTKTAEIVREIQQYQSIPYSFQELPEVQQRVAARFKEAPSIDDQYETSLALEPRDKQPSNDKMAKILQENGFL</sequence>
<dbReference type="Gene3D" id="1.20.870.10">
    <property type="entry name" value="Son of sevenless (SoS) protein Chain: S domain 1"/>
    <property type="match status" value="1"/>
</dbReference>
<dbReference type="SUPFAM" id="SSF48366">
    <property type="entry name" value="Ras GEF"/>
    <property type="match status" value="1"/>
</dbReference>
<feature type="compositionally biased region" description="Basic and acidic residues" evidence="6">
    <location>
        <begin position="270"/>
        <end position="285"/>
    </location>
</feature>
<dbReference type="InterPro" id="IPR008937">
    <property type="entry name" value="Ras-like_GEF"/>
</dbReference>
<dbReference type="GO" id="GO:0005886">
    <property type="term" value="C:plasma membrane"/>
    <property type="evidence" value="ECO:0007669"/>
    <property type="project" value="TreeGrafter"/>
</dbReference>
<dbReference type="GO" id="GO:0051301">
    <property type="term" value="P:cell division"/>
    <property type="evidence" value="ECO:0007669"/>
    <property type="project" value="UniProtKB-KW"/>
</dbReference>
<evidence type="ECO:0000256" key="2">
    <source>
        <dbReference type="ARBA" id="ARBA00022618"/>
    </source>
</evidence>
<evidence type="ECO:0000256" key="4">
    <source>
        <dbReference type="PROSITE-ProRule" id="PRU00168"/>
    </source>
</evidence>
<dbReference type="Gene3D" id="2.30.30.40">
    <property type="entry name" value="SH3 Domains"/>
    <property type="match status" value="1"/>
</dbReference>
<dbReference type="InterPro" id="IPR000651">
    <property type="entry name" value="Ras-like_Gua-exchang_fac_N"/>
</dbReference>
<dbReference type="CDD" id="cd06224">
    <property type="entry name" value="REM"/>
    <property type="match status" value="1"/>
</dbReference>
<evidence type="ECO:0000256" key="6">
    <source>
        <dbReference type="SAM" id="MobiDB-lite"/>
    </source>
</evidence>
<dbReference type="PRINTS" id="PR00452">
    <property type="entry name" value="SH3DOMAIN"/>
</dbReference>
<accession>A0A371C758</accession>
<evidence type="ECO:0000259" key="9">
    <source>
        <dbReference type="PROSITE" id="PS50212"/>
    </source>
</evidence>
<feature type="region of interest" description="Disordered" evidence="6">
    <location>
        <begin position="62"/>
        <end position="118"/>
    </location>
</feature>
<dbReference type="SUPFAM" id="SSF50044">
    <property type="entry name" value="SH3-domain"/>
    <property type="match status" value="1"/>
</dbReference>